<keyword evidence="4" id="KW-1133">Transmembrane helix</keyword>
<dbReference type="Gene3D" id="2.40.50.100">
    <property type="match status" value="1"/>
</dbReference>
<accession>A0AA48HSX3</accession>
<dbReference type="PANTHER" id="PTHR32347:SF23">
    <property type="entry name" value="BLL5650 PROTEIN"/>
    <property type="match status" value="1"/>
</dbReference>
<dbReference type="KEGG" id="pmaw:MACH26_29150"/>
<organism evidence="5 6">
    <name type="scientific">Planctobacterium marinum</name>
    <dbReference type="NCBI Taxonomy" id="1631968"/>
    <lineage>
        <taxon>Bacteria</taxon>
        <taxon>Pseudomonadati</taxon>
        <taxon>Pseudomonadota</taxon>
        <taxon>Gammaproteobacteria</taxon>
        <taxon>Alteromonadales</taxon>
        <taxon>Alteromonadaceae</taxon>
        <taxon>Planctobacterium</taxon>
    </lineage>
</organism>
<evidence type="ECO:0000313" key="5">
    <source>
        <dbReference type="EMBL" id="BDX07394.1"/>
    </source>
</evidence>
<dbReference type="Gene3D" id="2.40.30.170">
    <property type="match status" value="1"/>
</dbReference>
<sequence>MDKIRSKPTASLKRRLLPAVAITLVGFVSYIAWSMSSEHSYSARLANLSIGSVEQGELSISVKGTGLLVPQHVRWVAANVSGRVDAIYRKPGAELKAGDVILRLSNPELVQDVEELKWELEAEAAQNRALEVDLASRVLDQEAQVLAAEMDYESARIKLEAEKSLLDEGNATVSKIDYQRSQLATRQFLNRWKIEQQRLEQLKENKTAQLAAAAARLNRLHKIMTRAEEQVQSLTVKAPDDGVLQALPLEPGQQVLLGNNMAKIADQDALIAELLIAERRIRDVRPGQLVTIDTRQSQINGTVIRVDPAVLDGTVQVDVAFTDALPEEARPDLSVDGTIYTAKLAQTLHVGRPYLAQNSGSSAIFKLSPDQRSAEKITVQFGIGSSEHIQVLSGLQPGDQIILSDSSQYQHLNQIRIQ</sequence>
<evidence type="ECO:0000256" key="4">
    <source>
        <dbReference type="SAM" id="Phobius"/>
    </source>
</evidence>
<dbReference type="InterPro" id="IPR050465">
    <property type="entry name" value="UPF0194_transport"/>
</dbReference>
<dbReference type="AlphaFoldDB" id="A0AA48HSX3"/>
<proteinExistence type="predicted"/>
<comment type="subcellular location">
    <subcellularLocation>
        <location evidence="1">Cell envelope</location>
    </subcellularLocation>
</comment>
<keyword evidence="6" id="KW-1185">Reference proteome</keyword>
<gene>
    <name evidence="5" type="ORF">MACH26_29150</name>
</gene>
<dbReference type="RefSeq" id="WP_338293389.1">
    <property type="nucleotide sequence ID" value="NZ_AP027272.1"/>
</dbReference>
<dbReference type="EMBL" id="AP027272">
    <property type="protein sequence ID" value="BDX07394.1"/>
    <property type="molecule type" value="Genomic_DNA"/>
</dbReference>
<evidence type="ECO:0000256" key="2">
    <source>
        <dbReference type="ARBA" id="ARBA00023054"/>
    </source>
</evidence>
<dbReference type="GO" id="GO:0030313">
    <property type="term" value="C:cell envelope"/>
    <property type="evidence" value="ECO:0007669"/>
    <property type="project" value="UniProtKB-SubCell"/>
</dbReference>
<protein>
    <submittedName>
        <fullName evidence="5">RND transporter</fullName>
    </submittedName>
</protein>
<dbReference type="Gene3D" id="2.40.420.20">
    <property type="match status" value="1"/>
</dbReference>
<evidence type="ECO:0000256" key="3">
    <source>
        <dbReference type="SAM" id="Coils"/>
    </source>
</evidence>
<dbReference type="PANTHER" id="PTHR32347">
    <property type="entry name" value="EFFLUX SYSTEM COMPONENT YKNX-RELATED"/>
    <property type="match status" value="1"/>
</dbReference>
<evidence type="ECO:0000256" key="1">
    <source>
        <dbReference type="ARBA" id="ARBA00004196"/>
    </source>
</evidence>
<dbReference type="Gene3D" id="1.10.287.470">
    <property type="entry name" value="Helix hairpin bin"/>
    <property type="match status" value="1"/>
</dbReference>
<name>A0AA48HSX3_9ALTE</name>
<keyword evidence="2 3" id="KW-0175">Coiled coil</keyword>
<keyword evidence="4" id="KW-0472">Membrane</keyword>
<reference evidence="5" key="1">
    <citation type="submission" date="2023-01" db="EMBL/GenBank/DDBJ databases">
        <title>Complete genome sequence of Planctobacterium marinum strain Dej080120_11.</title>
        <authorList>
            <person name="Ueki S."/>
            <person name="Maruyama F."/>
        </authorList>
    </citation>
    <scope>NUCLEOTIDE SEQUENCE</scope>
    <source>
        <strain evidence="5">Dej080120_11</strain>
    </source>
</reference>
<feature type="transmembrane region" description="Helical" evidence="4">
    <location>
        <begin position="16"/>
        <end position="35"/>
    </location>
</feature>
<keyword evidence="4" id="KW-0812">Transmembrane</keyword>
<dbReference type="Proteomes" id="UP001333710">
    <property type="component" value="Chromosome"/>
</dbReference>
<feature type="coiled-coil region" evidence="3">
    <location>
        <begin position="189"/>
        <end position="237"/>
    </location>
</feature>
<evidence type="ECO:0000313" key="6">
    <source>
        <dbReference type="Proteomes" id="UP001333710"/>
    </source>
</evidence>